<accession>A0A1M6J736</accession>
<dbReference type="SUPFAM" id="SSF109604">
    <property type="entry name" value="HD-domain/PDEase-like"/>
    <property type="match status" value="1"/>
</dbReference>
<dbReference type="Proteomes" id="UP000184052">
    <property type="component" value="Unassembled WGS sequence"/>
</dbReference>
<organism evidence="1 2">
    <name type="scientific">Dethiosulfatibacter aminovorans DSM 17477</name>
    <dbReference type="NCBI Taxonomy" id="1121476"/>
    <lineage>
        <taxon>Bacteria</taxon>
        <taxon>Bacillati</taxon>
        <taxon>Bacillota</taxon>
        <taxon>Tissierellia</taxon>
        <taxon>Dethiosulfatibacter</taxon>
    </lineage>
</organism>
<dbReference type="Pfam" id="PF13328">
    <property type="entry name" value="HD_4"/>
    <property type="match status" value="1"/>
</dbReference>
<dbReference type="PANTHER" id="PTHR46246:SF1">
    <property type="entry name" value="GUANOSINE-3',5'-BIS(DIPHOSPHATE) 3'-PYROPHOSPHOHYDROLASE MESH1"/>
    <property type="match status" value="1"/>
</dbReference>
<dbReference type="RefSeq" id="WP_073049939.1">
    <property type="nucleotide sequence ID" value="NZ_FQZL01000020.1"/>
</dbReference>
<reference evidence="1 2" key="1">
    <citation type="submission" date="2016-11" db="EMBL/GenBank/DDBJ databases">
        <authorList>
            <person name="Jaros S."/>
            <person name="Januszkiewicz K."/>
            <person name="Wedrychowicz H."/>
        </authorList>
    </citation>
    <scope>NUCLEOTIDE SEQUENCE [LARGE SCALE GENOMIC DNA]</scope>
    <source>
        <strain evidence="1 2">DSM 17477</strain>
    </source>
</reference>
<proteinExistence type="predicted"/>
<keyword evidence="2" id="KW-1185">Reference proteome</keyword>
<gene>
    <name evidence="1" type="ORF">SAMN02745751_02528</name>
</gene>
<dbReference type="OrthoDB" id="9802385at2"/>
<sequence length="178" mass="20615">MIKRALDFVNEKHKNQLRKGSSIPYVFHLTDTACYVAQLGCDEEMVVAALLHDSVEDADVTYEEIEILFGVRVSELVKDLSEEDKTMSWKERKLETINELKNNDCHDVKLISCADKLSNVKSILFDMNIIGDEIWDRFNAGYEDQKWYYTELVKCFHSLEGICIYNEFVAVVNKIFGE</sequence>
<dbReference type="Gene3D" id="1.10.3210.10">
    <property type="entry name" value="Hypothetical protein af1432"/>
    <property type="match status" value="1"/>
</dbReference>
<dbReference type="GO" id="GO:0008893">
    <property type="term" value="F:guanosine-3',5'-bis(diphosphate) 3'-diphosphatase activity"/>
    <property type="evidence" value="ECO:0007669"/>
    <property type="project" value="TreeGrafter"/>
</dbReference>
<evidence type="ECO:0000313" key="2">
    <source>
        <dbReference type="Proteomes" id="UP000184052"/>
    </source>
</evidence>
<dbReference type="AlphaFoldDB" id="A0A1M6J736"/>
<dbReference type="PANTHER" id="PTHR46246">
    <property type="entry name" value="GUANOSINE-3',5'-BIS(DIPHOSPHATE) 3'-PYROPHOSPHOHYDROLASE MESH1"/>
    <property type="match status" value="1"/>
</dbReference>
<name>A0A1M6J736_9FIRM</name>
<evidence type="ECO:0000313" key="1">
    <source>
        <dbReference type="EMBL" id="SHJ42489.1"/>
    </source>
</evidence>
<dbReference type="STRING" id="1121476.SAMN02745751_02528"/>
<protein>
    <submittedName>
        <fullName evidence="1">HD domain-containing protein</fullName>
    </submittedName>
</protein>
<dbReference type="InterPro" id="IPR052194">
    <property type="entry name" value="MESH1"/>
</dbReference>
<dbReference type="EMBL" id="FQZL01000020">
    <property type="protein sequence ID" value="SHJ42489.1"/>
    <property type="molecule type" value="Genomic_DNA"/>
</dbReference>